<sequence>MTVERWGIQVGGTVEHISMWLLAIILFFVSFKMSGKSLKITMMINRVLYILIIVTGAMLLFSISNINGEYIGKAVIGLWVIVSMEMTAVKRSKGKPYKSFLIQFWISFVLVLLLGFRLPLGIQLFG</sequence>
<keyword evidence="4 5" id="KW-0472">Membrane</keyword>
<evidence type="ECO:0000256" key="5">
    <source>
        <dbReference type="SAM" id="Phobius"/>
    </source>
</evidence>
<comment type="caution">
    <text evidence="6">The sequence shown here is derived from an EMBL/GenBank/DDBJ whole genome shotgun (WGS) entry which is preliminary data.</text>
</comment>
<evidence type="ECO:0000256" key="2">
    <source>
        <dbReference type="ARBA" id="ARBA00022692"/>
    </source>
</evidence>
<accession>A0A2S7N061</accession>
<proteinExistence type="predicted"/>
<dbReference type="EMBL" id="PKOZ01000004">
    <property type="protein sequence ID" value="PQD95472.1"/>
    <property type="molecule type" value="Genomic_DNA"/>
</dbReference>
<dbReference type="InterPro" id="IPR010899">
    <property type="entry name" value="UPF0344"/>
</dbReference>
<feature type="transmembrane region" description="Helical" evidence="5">
    <location>
        <begin position="47"/>
        <end position="64"/>
    </location>
</feature>
<dbReference type="AlphaFoldDB" id="A0A2S7N061"/>
<keyword evidence="7" id="KW-1185">Reference proteome</keyword>
<evidence type="ECO:0000256" key="1">
    <source>
        <dbReference type="ARBA" id="ARBA00022475"/>
    </source>
</evidence>
<name>A0A2S7N061_9BACI</name>
<evidence type="ECO:0000313" key="7">
    <source>
        <dbReference type="Proteomes" id="UP000239663"/>
    </source>
</evidence>
<protein>
    <submittedName>
        <fullName evidence="6">Uncharacterized protein</fullName>
    </submittedName>
</protein>
<keyword evidence="3 5" id="KW-1133">Transmembrane helix</keyword>
<feature type="transmembrane region" description="Helical" evidence="5">
    <location>
        <begin position="70"/>
        <end position="88"/>
    </location>
</feature>
<dbReference type="OrthoDB" id="2365314at2"/>
<dbReference type="Pfam" id="PF07457">
    <property type="entry name" value="DUF1516"/>
    <property type="match status" value="1"/>
</dbReference>
<organism evidence="6 7">
    <name type="scientific">Pradoshia eiseniae</name>
    <dbReference type="NCBI Taxonomy" id="2064768"/>
    <lineage>
        <taxon>Bacteria</taxon>
        <taxon>Bacillati</taxon>
        <taxon>Bacillota</taxon>
        <taxon>Bacilli</taxon>
        <taxon>Bacillales</taxon>
        <taxon>Bacillaceae</taxon>
        <taxon>Pradoshia</taxon>
    </lineage>
</organism>
<gene>
    <name evidence="6" type="ORF">CYL18_09310</name>
</gene>
<evidence type="ECO:0000313" key="6">
    <source>
        <dbReference type="EMBL" id="PQD95472.1"/>
    </source>
</evidence>
<feature type="transmembrane region" description="Helical" evidence="5">
    <location>
        <begin position="17"/>
        <end position="35"/>
    </location>
</feature>
<evidence type="ECO:0000256" key="4">
    <source>
        <dbReference type="ARBA" id="ARBA00023136"/>
    </source>
</evidence>
<keyword evidence="2 5" id="KW-0812">Transmembrane</keyword>
<feature type="transmembrane region" description="Helical" evidence="5">
    <location>
        <begin position="100"/>
        <end position="120"/>
    </location>
</feature>
<keyword evidence="1" id="KW-1003">Cell membrane</keyword>
<dbReference type="Proteomes" id="UP000239663">
    <property type="component" value="Unassembled WGS sequence"/>
</dbReference>
<evidence type="ECO:0000256" key="3">
    <source>
        <dbReference type="ARBA" id="ARBA00022989"/>
    </source>
</evidence>
<reference evidence="6 7" key="1">
    <citation type="submission" date="2017-12" db="EMBL/GenBank/DDBJ databases">
        <title>Taxonomic description and draft genome of Pradoshia cofamensis Gen. nov., sp. nov., a thermotolerant bacillale isolated from anterior gut of earthworm Eisenia fetida.</title>
        <authorList>
            <person name="Saha T."/>
            <person name="Chakraborty R."/>
        </authorList>
    </citation>
    <scope>NUCLEOTIDE SEQUENCE [LARGE SCALE GENOMIC DNA]</scope>
    <source>
        <strain evidence="6 7">EAG3</strain>
    </source>
</reference>